<accession>A0AAE1B172</accession>
<dbReference type="PROSITE" id="PS50893">
    <property type="entry name" value="ABC_TRANSPORTER_2"/>
    <property type="match status" value="2"/>
</dbReference>
<evidence type="ECO:0000256" key="3">
    <source>
        <dbReference type="ARBA" id="ARBA00022692"/>
    </source>
</evidence>
<evidence type="ECO:0000256" key="9">
    <source>
        <dbReference type="SAM" id="Phobius"/>
    </source>
</evidence>
<comment type="caution">
    <text evidence="11">The sequence shown here is derived from an EMBL/GenBank/DDBJ whole genome shotgun (WGS) entry which is preliminary data.</text>
</comment>
<dbReference type="FunFam" id="3.40.50.300:FF:000298">
    <property type="entry name" value="ATP-binding cassette sub-family A member 12"/>
    <property type="match status" value="1"/>
</dbReference>
<feature type="transmembrane region" description="Helical" evidence="9">
    <location>
        <begin position="1167"/>
        <end position="1184"/>
    </location>
</feature>
<dbReference type="SMART" id="SM00382">
    <property type="entry name" value="AAA"/>
    <property type="match status" value="2"/>
</dbReference>
<dbReference type="GO" id="GO:0016887">
    <property type="term" value="F:ATP hydrolysis activity"/>
    <property type="evidence" value="ECO:0007669"/>
    <property type="project" value="InterPro"/>
</dbReference>
<feature type="transmembrane region" description="Helical" evidence="9">
    <location>
        <begin position="325"/>
        <end position="344"/>
    </location>
</feature>
<keyword evidence="3 9" id="KW-0812">Transmembrane</keyword>
<dbReference type="Pfam" id="PF12698">
    <property type="entry name" value="ABC2_membrane_3"/>
    <property type="match status" value="2"/>
</dbReference>
<comment type="subcellular location">
    <subcellularLocation>
        <location evidence="1">Membrane</location>
        <topology evidence="1">Multi-pass membrane protein</topology>
    </subcellularLocation>
</comment>
<evidence type="ECO:0000313" key="12">
    <source>
        <dbReference type="Proteomes" id="UP001283361"/>
    </source>
</evidence>
<dbReference type="EMBL" id="JAWDGP010000763">
    <property type="protein sequence ID" value="KAK3797449.1"/>
    <property type="molecule type" value="Genomic_DNA"/>
</dbReference>
<dbReference type="GO" id="GO:0140359">
    <property type="term" value="F:ABC-type transporter activity"/>
    <property type="evidence" value="ECO:0007669"/>
    <property type="project" value="InterPro"/>
</dbReference>
<feature type="transmembrane region" description="Helical" evidence="9">
    <location>
        <begin position="384"/>
        <end position="405"/>
    </location>
</feature>
<feature type="transmembrane region" description="Helical" evidence="9">
    <location>
        <begin position="21"/>
        <end position="46"/>
    </location>
</feature>
<feature type="domain" description="ABC transporter" evidence="10">
    <location>
        <begin position="1410"/>
        <end position="1640"/>
    </location>
</feature>
<reference evidence="11" key="1">
    <citation type="journal article" date="2023" name="G3 (Bethesda)">
        <title>A reference genome for the long-term kleptoplast-retaining sea slug Elysia crispata morphotype clarki.</title>
        <authorList>
            <person name="Eastman K.E."/>
            <person name="Pendleton A.L."/>
            <person name="Shaikh M.A."/>
            <person name="Suttiyut T."/>
            <person name="Ogas R."/>
            <person name="Tomko P."/>
            <person name="Gavelis G."/>
            <person name="Widhalm J.R."/>
            <person name="Wisecaver J.H."/>
        </authorList>
    </citation>
    <scope>NUCLEOTIDE SEQUENCE</scope>
    <source>
        <strain evidence="11">ECLA1</strain>
    </source>
</reference>
<evidence type="ECO:0000256" key="2">
    <source>
        <dbReference type="ARBA" id="ARBA00022448"/>
    </source>
</evidence>
<dbReference type="Pfam" id="PF23321">
    <property type="entry name" value="R1_ABCA1"/>
    <property type="match status" value="1"/>
</dbReference>
<keyword evidence="7 9" id="KW-1133">Transmembrane helix</keyword>
<dbReference type="Proteomes" id="UP001283361">
    <property type="component" value="Unassembled WGS sequence"/>
</dbReference>
<dbReference type="PROSITE" id="PS00211">
    <property type="entry name" value="ABC_TRANSPORTER_1"/>
    <property type="match status" value="1"/>
</dbReference>
<dbReference type="GO" id="GO:0016020">
    <property type="term" value="C:membrane"/>
    <property type="evidence" value="ECO:0007669"/>
    <property type="project" value="UniProtKB-SubCell"/>
</dbReference>
<evidence type="ECO:0000256" key="5">
    <source>
        <dbReference type="ARBA" id="ARBA00022741"/>
    </source>
</evidence>
<dbReference type="InterPro" id="IPR003439">
    <property type="entry name" value="ABC_transporter-like_ATP-bd"/>
</dbReference>
<proteinExistence type="predicted"/>
<dbReference type="InterPro" id="IPR027417">
    <property type="entry name" value="P-loop_NTPase"/>
</dbReference>
<evidence type="ECO:0000256" key="1">
    <source>
        <dbReference type="ARBA" id="ARBA00004141"/>
    </source>
</evidence>
<dbReference type="FunFam" id="3.40.50.300:FF:000327">
    <property type="entry name" value="ATP-binding cassette sub-family A member 3"/>
    <property type="match status" value="1"/>
</dbReference>
<feature type="transmembrane region" description="Helical" evidence="9">
    <location>
        <begin position="242"/>
        <end position="263"/>
    </location>
</feature>
<dbReference type="InterPro" id="IPR056264">
    <property type="entry name" value="R2_ABCA1-4-like"/>
</dbReference>
<dbReference type="InterPro" id="IPR017871">
    <property type="entry name" value="ABC_transporter-like_CS"/>
</dbReference>
<evidence type="ECO:0000259" key="10">
    <source>
        <dbReference type="PROSITE" id="PS50893"/>
    </source>
</evidence>
<feature type="transmembrane region" description="Helical" evidence="9">
    <location>
        <begin position="933"/>
        <end position="952"/>
    </location>
</feature>
<dbReference type="SUPFAM" id="SSF52540">
    <property type="entry name" value="P-loop containing nucleoside triphosphate hydrolases"/>
    <property type="match status" value="2"/>
</dbReference>
<dbReference type="InterPro" id="IPR013525">
    <property type="entry name" value="ABC2_TM"/>
</dbReference>
<evidence type="ECO:0000256" key="6">
    <source>
        <dbReference type="ARBA" id="ARBA00022840"/>
    </source>
</evidence>
<gene>
    <name evidence="11" type="ORF">RRG08_011700</name>
</gene>
<feature type="domain" description="ABC transporter" evidence="10">
    <location>
        <begin position="505"/>
        <end position="734"/>
    </location>
</feature>
<name>A0AAE1B172_9GAST</name>
<sequence length="1751" mass="194211">MGFSSQLKLLLWKNWILQKRRICVSIFEVVLPVFFAVLILLIRMLVSKRNISTPTTYPQTSVAINSFYFEPTTIVGYVPETAETSIIMQSVLGMLENRTIMDIPVNFTIQGFQNENDALDFISSNSLKMRHLVVFDDIDASSSSVPKNIKVSIRPYSGSEEWRTEYTFPFFQTNEPRTDNTPEYRRAGFNFLQALVGEALAKYWVQKDGGNPDSIYFGAYLQRMPYPPYFDDPMIQVLQGNLPLFLVLSFILSVIINTKNLVYEKERKLKESMKLMGLKASVHWLSWFITFAIYLVPALAIYALLFGLNISSDKGPVLANTDASLFFVFLLCYGFALLTFCFMISTFVQKANVGAAVAGILFFGFFFPWYFVQPNYETLGKGTKLAAGLLFNCAMALGSNVIGIYEGTGEGAHWDNFHKPGVVDDNLSLLECMLLLLFDSLIHCIITWYLDNVRPGEFGVPKPIYFPFTKAYWVGPKASSSSMYEFENSDTKHFEKDPTGLNAGIKIAQLRKVFGKKVAVDGTSLKMYDGQITVLLGHNGAGKTTTMSMLTGFIPPTSGTAEVNGCDIRDDIQGVRKSLGLCPQHNILFDSMTVKEHLVFFARLKGIYGSEVEKEVMATVKEVGLETKVNARSQGLSGGQKRKLSVGIALIGGSKIVILDEPTSGMDPAARRQTWNVLQRARQGRTVVLSTHYMDEADLLGDRIAIMAEGVIKCCGSSMFLKKLYGAGYHLVVVKRSDCNVDSLTRVVQSHIPTAELESVINTEVSYILPDSESARFPALFTELDDHKDQLGITSFGTSATTMEEVFLKVGESAYDDEEGPVRIEGESYTNNSASGAVNSNFENDEKIYLADAEMDSEQEAEKLPPNGSKSSVNEQVEMSSMDIMCKPSKVQPMPEINAFNKGFLKNTGLSLNLAIIKALFVKKAIHTWRNRVVTLVQLLLPVIFTILGLAADESRPDANLVEPPLTLNLEPYGSTYIPFTSGLNPTTLRTDFTALYKAQFGTTQKLEEFSIPPWDFNNYTLKRAEDLGIATYNKEMVIGMESIDPSGFETSAAVAFYNGQPFHGKGVTMNYLMNTFLQATLNDSFSLQTILAPLPKDPKAAAERNALLALSAGFSIGFFISFGMAFLTTMFIFFLIKERQVGAKHMQVVSGVGPVTYWLPTFMWDFINYIFPSMLLLVVFAAYSKSAYLDDGRFALVILVLAIYGWAVLPFMYALQFAFNSPPTGVVMVIVMNIFSGLVTTTAVFVLKIPALGTEDIGNTLDWIFMAIFPNYNMASCFSNIYTNYLSLQTCEDVVCSPLKVSTCCKDTCGNLGICTNFETNYMAWERPGIGSYLLFMACQGTVYIIIVMLVEYHVFQRLWYLIGGSPEYDEPHEESMISTEDSDVAAEKQRINSCPASVLSSKDSTDSLLLVNLYKRYGSFVAVDHTCVGVPDQECFGLLGQNGAGKTTTFKMLTGDVMVTGGNAYLKGYDVRNDIKQVQANMGYCPQFDALIDQMTGRETLTMYARLRGVPEESIPAVVNSLIDILMLRPHADKLAGQYSGGNKRKLSTAMALVGDPPFIMLDEPSSGMDPKARRQLWNVLSQVRASGRTLVLTSHSMEECDALCTRIAIMVNGKFVCLGSPQHLKNKFGQGYTLIVQMGALADGSTAPNQPVIDFIAQNFPGAKVFDDHQGYIHFQVPDAGVKLAQVFSLMESSKANLNVQDYSVHQTTLEQVFLTFTRSQVPPKEDKSRSCMTKTCCWFCIKAGLYK</sequence>
<keyword evidence="5" id="KW-0547">Nucleotide-binding</keyword>
<evidence type="ECO:0000256" key="4">
    <source>
        <dbReference type="ARBA" id="ARBA00022737"/>
    </source>
</evidence>
<dbReference type="GO" id="GO:0005319">
    <property type="term" value="F:lipid transporter activity"/>
    <property type="evidence" value="ECO:0007669"/>
    <property type="project" value="TreeGrafter"/>
</dbReference>
<keyword evidence="12" id="KW-1185">Reference proteome</keyword>
<keyword evidence="8 9" id="KW-0472">Membrane</keyword>
<dbReference type="PANTHER" id="PTHR19229:SF250">
    <property type="entry name" value="ABC TRANSPORTER DOMAIN-CONTAINING PROTEIN-RELATED"/>
    <property type="match status" value="1"/>
</dbReference>
<feature type="transmembrane region" description="Helical" evidence="9">
    <location>
        <begin position="1226"/>
        <end position="1248"/>
    </location>
</feature>
<evidence type="ECO:0000256" key="7">
    <source>
        <dbReference type="ARBA" id="ARBA00022989"/>
    </source>
</evidence>
<dbReference type="CDD" id="cd03263">
    <property type="entry name" value="ABC_subfamily_A"/>
    <property type="match status" value="2"/>
</dbReference>
<feature type="transmembrane region" description="Helical" evidence="9">
    <location>
        <begin position="284"/>
        <end position="305"/>
    </location>
</feature>
<dbReference type="InterPro" id="IPR003593">
    <property type="entry name" value="AAA+_ATPase"/>
</dbReference>
<dbReference type="Gene3D" id="3.40.50.300">
    <property type="entry name" value="P-loop containing nucleotide triphosphate hydrolases"/>
    <property type="match status" value="2"/>
</dbReference>
<keyword evidence="4" id="KW-0677">Repeat</keyword>
<feature type="transmembrane region" description="Helical" evidence="9">
    <location>
        <begin position="1196"/>
        <end position="1220"/>
    </location>
</feature>
<evidence type="ECO:0000256" key="8">
    <source>
        <dbReference type="ARBA" id="ARBA00023136"/>
    </source>
</evidence>
<keyword evidence="6" id="KW-0067">ATP-binding</keyword>
<feature type="transmembrane region" description="Helical" evidence="9">
    <location>
        <begin position="426"/>
        <end position="450"/>
    </location>
</feature>
<feature type="transmembrane region" description="Helical" evidence="9">
    <location>
        <begin position="1334"/>
        <end position="1357"/>
    </location>
</feature>
<feature type="transmembrane region" description="Helical" evidence="9">
    <location>
        <begin position="351"/>
        <end position="372"/>
    </location>
</feature>
<dbReference type="Pfam" id="PF00005">
    <property type="entry name" value="ABC_tran"/>
    <property type="match status" value="2"/>
</dbReference>
<organism evidence="11 12">
    <name type="scientific">Elysia crispata</name>
    <name type="common">lettuce slug</name>
    <dbReference type="NCBI Taxonomy" id="231223"/>
    <lineage>
        <taxon>Eukaryota</taxon>
        <taxon>Metazoa</taxon>
        <taxon>Spiralia</taxon>
        <taxon>Lophotrochozoa</taxon>
        <taxon>Mollusca</taxon>
        <taxon>Gastropoda</taxon>
        <taxon>Heterobranchia</taxon>
        <taxon>Euthyneura</taxon>
        <taxon>Panpulmonata</taxon>
        <taxon>Sacoglossa</taxon>
        <taxon>Placobranchoidea</taxon>
        <taxon>Plakobranchidae</taxon>
        <taxon>Elysia</taxon>
    </lineage>
</organism>
<keyword evidence="2" id="KW-0813">Transport</keyword>
<feature type="transmembrane region" description="Helical" evidence="9">
    <location>
        <begin position="1107"/>
        <end position="1137"/>
    </location>
</feature>
<dbReference type="GO" id="GO:0005524">
    <property type="term" value="F:ATP binding"/>
    <property type="evidence" value="ECO:0007669"/>
    <property type="project" value="UniProtKB-KW"/>
</dbReference>
<dbReference type="PANTHER" id="PTHR19229">
    <property type="entry name" value="ATP-BINDING CASSETTE TRANSPORTER SUBFAMILY A ABCA"/>
    <property type="match status" value="1"/>
</dbReference>
<dbReference type="InterPro" id="IPR026082">
    <property type="entry name" value="ABCA"/>
</dbReference>
<protein>
    <recommendedName>
        <fullName evidence="10">ABC transporter domain-containing protein</fullName>
    </recommendedName>
</protein>
<evidence type="ECO:0000313" key="11">
    <source>
        <dbReference type="EMBL" id="KAK3797449.1"/>
    </source>
</evidence>